<evidence type="ECO:0000256" key="4">
    <source>
        <dbReference type="ARBA" id="ARBA00023136"/>
    </source>
</evidence>
<feature type="transmembrane region" description="Helical" evidence="5">
    <location>
        <begin position="195"/>
        <end position="221"/>
    </location>
</feature>
<keyword evidence="2 5" id="KW-0812">Transmembrane</keyword>
<dbReference type="EMBL" id="CVQH01010779">
    <property type="protein sequence ID" value="CRK19496.1"/>
    <property type="molecule type" value="Genomic_DNA"/>
</dbReference>
<dbReference type="InterPro" id="IPR036291">
    <property type="entry name" value="NAD(P)-bd_dom_sf"/>
</dbReference>
<evidence type="ECO:0000256" key="1">
    <source>
        <dbReference type="ARBA" id="ARBA00004141"/>
    </source>
</evidence>
<dbReference type="Proteomes" id="UP000044602">
    <property type="component" value="Unassembled WGS sequence"/>
</dbReference>
<dbReference type="InterPro" id="IPR011547">
    <property type="entry name" value="SLC26A/SulP_dom"/>
</dbReference>
<dbReference type="GO" id="GO:0016020">
    <property type="term" value="C:membrane"/>
    <property type="evidence" value="ECO:0007669"/>
    <property type="project" value="UniProtKB-SubCell"/>
</dbReference>
<protein>
    <recommendedName>
        <fullName evidence="6">SLC26A/SulP transporter domain-containing protein</fullName>
    </recommendedName>
</protein>
<proteinExistence type="predicted"/>
<dbReference type="STRING" id="100787.A0A0G4LC21"/>
<feature type="transmembrane region" description="Helical" evidence="5">
    <location>
        <begin position="281"/>
        <end position="303"/>
    </location>
</feature>
<dbReference type="NCBIfam" id="TIGR00815">
    <property type="entry name" value="sulP"/>
    <property type="match status" value="1"/>
</dbReference>
<organism evidence="7 8">
    <name type="scientific">Verticillium longisporum</name>
    <name type="common">Verticillium dahliae var. longisporum</name>
    <dbReference type="NCBI Taxonomy" id="100787"/>
    <lineage>
        <taxon>Eukaryota</taxon>
        <taxon>Fungi</taxon>
        <taxon>Dikarya</taxon>
        <taxon>Ascomycota</taxon>
        <taxon>Pezizomycotina</taxon>
        <taxon>Sordariomycetes</taxon>
        <taxon>Hypocreomycetidae</taxon>
        <taxon>Glomerellales</taxon>
        <taxon>Plectosphaerellaceae</taxon>
        <taxon>Verticillium</taxon>
    </lineage>
</organism>
<dbReference type="GO" id="GO:0008271">
    <property type="term" value="F:secondary active sulfate transmembrane transporter activity"/>
    <property type="evidence" value="ECO:0007669"/>
    <property type="project" value="InterPro"/>
</dbReference>
<evidence type="ECO:0000256" key="3">
    <source>
        <dbReference type="ARBA" id="ARBA00022989"/>
    </source>
</evidence>
<evidence type="ECO:0000256" key="5">
    <source>
        <dbReference type="SAM" id="Phobius"/>
    </source>
</evidence>
<comment type="subcellular location">
    <subcellularLocation>
        <location evidence="1">Membrane</location>
        <topology evidence="1">Multi-pass membrane protein</topology>
    </subcellularLocation>
</comment>
<dbReference type="PANTHER" id="PTHR11814">
    <property type="entry name" value="SULFATE TRANSPORTER"/>
    <property type="match status" value="1"/>
</dbReference>
<dbReference type="Gene3D" id="3.40.50.720">
    <property type="entry name" value="NAD(P)-binding Rossmann-like Domain"/>
    <property type="match status" value="1"/>
</dbReference>
<dbReference type="InterPro" id="IPR001902">
    <property type="entry name" value="SLC26A/SulP_fam"/>
</dbReference>
<gene>
    <name evidence="7" type="ORF">BN1708_012653</name>
</gene>
<feature type="transmembrane region" description="Helical" evidence="5">
    <location>
        <begin position="113"/>
        <end position="132"/>
    </location>
</feature>
<feature type="domain" description="SLC26A/SulP transporter" evidence="6">
    <location>
        <begin position="86"/>
        <end position="475"/>
    </location>
</feature>
<dbReference type="InterPro" id="IPR018045">
    <property type="entry name" value="S04_transporter_CS"/>
</dbReference>
<feature type="transmembrane region" description="Helical" evidence="5">
    <location>
        <begin position="169"/>
        <end position="189"/>
    </location>
</feature>
<dbReference type="AlphaFoldDB" id="A0A0G4LC21"/>
<keyword evidence="4 5" id="KW-0472">Membrane</keyword>
<dbReference type="InterPro" id="IPR002347">
    <property type="entry name" value="SDR_fam"/>
</dbReference>
<keyword evidence="8" id="KW-1185">Reference proteome</keyword>
<feature type="transmembrane region" description="Helical" evidence="5">
    <location>
        <begin position="466"/>
        <end position="483"/>
    </location>
</feature>
<dbReference type="PRINTS" id="PR00081">
    <property type="entry name" value="GDHRDH"/>
</dbReference>
<accession>A0A0G4LC21</accession>
<feature type="transmembrane region" description="Helical" evidence="5">
    <location>
        <begin position="138"/>
        <end position="157"/>
    </location>
</feature>
<evidence type="ECO:0000313" key="7">
    <source>
        <dbReference type="EMBL" id="CRK19496.1"/>
    </source>
</evidence>
<feature type="transmembrane region" description="Helical" evidence="5">
    <location>
        <begin position="489"/>
        <end position="506"/>
    </location>
</feature>
<dbReference type="SUPFAM" id="SSF51735">
    <property type="entry name" value="NAD(P)-binding Rossmann-fold domains"/>
    <property type="match status" value="1"/>
</dbReference>
<evidence type="ECO:0000259" key="6">
    <source>
        <dbReference type="Pfam" id="PF00916"/>
    </source>
</evidence>
<sequence length="1048" mass="114876">MAPSKLSRGLAKALFIDLDYRKNNEPKEAVHSAAESFESIETYEEREPTVAEYLYYHRPTAAGGVRYIKSLFPFWQWIFHYNLQWLLGDVVAGVTVGFVVIPQGMAYALLAQLSAEYGLYTSFVGFLLYWAFATSKDITIGTVAVMSQLVGNIVLRVRDDHPQYAPEDIARSLALISGAVLLFIGLTRLGWIVEFIPLVAITSFMTGAAFSIACGQVPALLGIRGVNTRQATYLVIIDTLKALPKANIGAAMGLSALFLLYLIRWFCSFMSNRQPNWKKFWFFIGTLRMAFVILLYILISWLVNRNVDKAADAKFRILGTVPSGFQHTGTPNISTGLISALAPDLPATIIVLIIEHIAISKSFGRINNYVIDPSQELVAVGFTNLFGPFLGAYPATGSFSRTAIKSKAGVRTPLAGIFTAVIVLLALYVLTSVFFYIPMASLAGLIIHAVGDLITPPNVVYQFWEVSPLEVVIFFGGVFITIFTNIENGIYFTVAASAALLLLRLAKAKGHFMGKVRIYRVTKDTAGKDVPFNEKGESLGVQTREAYIPVQKDDGTNPVIDIQSPYPGVFVYRFSEGFNYTNCAHYMDVLSAHIFKETRRTVLDKFEKLGTIEQKGPVERTASRDEEDVIAPTRSVGVAQLANRGDGKLAAVQGMNRPFFHIDVAAAVESATVNAEAKGDVSGRSSPTEKHFHQTLQRNAFPAMEAIKNTIGENFGGPAQDLSTHQWSLNQTPDLAGKVAVVTGGSQGIGYGVTHTLLTHNIAKLYSLSTDKEVIEGAKEAIAKELGQEAADRTHFIQCDLSDWPRVMEVAEQIKKENDRLDILVNNAGRGIMPHELTESGVDRQMAINHMGHVVLTSHLLPLMKSTAEKGNTVRITVQASNAHQGAPSDIKFESLEEINEDKGANANYGRSKLANILYARYFARKVTANGHPDVVMNATHPGFVSTKQTKVDILEAFPLAGYGMAVGMEPFKKDQFEGAVPTVYAATVTKESGQYLCPPIVPEAGSKLAQDDELGDRLMELTRKVVMEKTKRKSADQGCPFDDLVLH</sequence>
<evidence type="ECO:0000256" key="2">
    <source>
        <dbReference type="ARBA" id="ARBA00022692"/>
    </source>
</evidence>
<feature type="transmembrane region" description="Helical" evidence="5">
    <location>
        <begin position="242"/>
        <end position="261"/>
    </location>
</feature>
<feature type="transmembrane region" description="Helical" evidence="5">
    <location>
        <begin position="408"/>
        <end position="429"/>
    </location>
</feature>
<dbReference type="Pfam" id="PF00916">
    <property type="entry name" value="Sulfate_transp"/>
    <property type="match status" value="1"/>
</dbReference>
<keyword evidence="3 5" id="KW-1133">Transmembrane helix</keyword>
<dbReference type="PROSITE" id="PS01130">
    <property type="entry name" value="SLC26A"/>
    <property type="match status" value="1"/>
</dbReference>
<dbReference type="Pfam" id="PF00106">
    <property type="entry name" value="adh_short"/>
    <property type="match status" value="1"/>
</dbReference>
<reference evidence="8" key="1">
    <citation type="submission" date="2015-05" db="EMBL/GenBank/DDBJ databases">
        <authorList>
            <person name="Fogelqvist Johan"/>
        </authorList>
    </citation>
    <scope>NUCLEOTIDE SEQUENCE [LARGE SCALE GENOMIC DNA]</scope>
</reference>
<feature type="transmembrane region" description="Helical" evidence="5">
    <location>
        <begin position="83"/>
        <end position="101"/>
    </location>
</feature>
<evidence type="ECO:0000313" key="8">
    <source>
        <dbReference type="Proteomes" id="UP000044602"/>
    </source>
</evidence>
<name>A0A0G4LC21_VERLO</name>